<dbReference type="Proteomes" id="UP001057452">
    <property type="component" value="Chromosome 15"/>
</dbReference>
<sequence>MAKEECITQWNKTGDTSTLRNRKICLTSEKTLQAPSTSLSKDKHSHTAGHLSEDDTQSSNGAQFSTRGNLGKDPPSRVLLMLLVGLSFSTRLYKITAPSCMLG</sequence>
<gene>
    <name evidence="1" type="ORF">KUCAC02_025525</name>
</gene>
<dbReference type="EMBL" id="CM043799">
    <property type="protein sequence ID" value="KAI4803878.1"/>
    <property type="molecule type" value="Genomic_DNA"/>
</dbReference>
<reference evidence="1" key="1">
    <citation type="submission" date="2022-05" db="EMBL/GenBank/DDBJ databases">
        <title>Chromosome-level genome of Chaenocephalus aceratus.</title>
        <authorList>
            <person name="Park H."/>
        </authorList>
    </citation>
    <scope>NUCLEOTIDE SEQUENCE</scope>
    <source>
        <strain evidence="1">KU_202001</strain>
    </source>
</reference>
<accession>A0ACB9VUS4</accession>
<name>A0ACB9VUS4_CHAAC</name>
<protein>
    <submittedName>
        <fullName evidence="1">Uncharacterized protein</fullName>
    </submittedName>
</protein>
<organism evidence="1 2">
    <name type="scientific">Chaenocephalus aceratus</name>
    <name type="common">Blackfin icefish</name>
    <name type="synonym">Chaenichthys aceratus</name>
    <dbReference type="NCBI Taxonomy" id="36190"/>
    <lineage>
        <taxon>Eukaryota</taxon>
        <taxon>Metazoa</taxon>
        <taxon>Chordata</taxon>
        <taxon>Craniata</taxon>
        <taxon>Vertebrata</taxon>
        <taxon>Euteleostomi</taxon>
        <taxon>Actinopterygii</taxon>
        <taxon>Neopterygii</taxon>
        <taxon>Teleostei</taxon>
        <taxon>Neoteleostei</taxon>
        <taxon>Acanthomorphata</taxon>
        <taxon>Eupercaria</taxon>
        <taxon>Perciformes</taxon>
        <taxon>Notothenioidei</taxon>
        <taxon>Channichthyidae</taxon>
        <taxon>Chaenocephalus</taxon>
    </lineage>
</organism>
<evidence type="ECO:0000313" key="2">
    <source>
        <dbReference type="Proteomes" id="UP001057452"/>
    </source>
</evidence>
<keyword evidence="2" id="KW-1185">Reference proteome</keyword>
<comment type="caution">
    <text evidence="1">The sequence shown here is derived from an EMBL/GenBank/DDBJ whole genome shotgun (WGS) entry which is preliminary data.</text>
</comment>
<evidence type="ECO:0000313" key="1">
    <source>
        <dbReference type="EMBL" id="KAI4803878.1"/>
    </source>
</evidence>
<proteinExistence type="predicted"/>